<feature type="region of interest" description="Disordered" evidence="1">
    <location>
        <begin position="277"/>
        <end position="301"/>
    </location>
</feature>
<keyword evidence="2" id="KW-0812">Transmembrane</keyword>
<feature type="transmembrane region" description="Helical" evidence="2">
    <location>
        <begin position="246"/>
        <end position="268"/>
    </location>
</feature>
<name>A0AAD5WQU1_9PEZI</name>
<evidence type="ECO:0000313" key="5">
    <source>
        <dbReference type="Proteomes" id="UP001201980"/>
    </source>
</evidence>
<feature type="compositionally biased region" description="Pro residues" evidence="1">
    <location>
        <begin position="339"/>
        <end position="351"/>
    </location>
</feature>
<reference evidence="4" key="1">
    <citation type="submission" date="2022-07" db="EMBL/GenBank/DDBJ databases">
        <title>Draft genome sequence of Zalerion maritima ATCC 34329, a (micro)plastics degrading marine fungus.</title>
        <authorList>
            <person name="Paco A."/>
            <person name="Goncalves M.F.M."/>
            <person name="Rocha-Santos T.A.P."/>
            <person name="Alves A."/>
        </authorList>
    </citation>
    <scope>NUCLEOTIDE SEQUENCE</scope>
    <source>
        <strain evidence="4">ATCC 34329</strain>
    </source>
</reference>
<evidence type="ECO:0000256" key="1">
    <source>
        <dbReference type="SAM" id="MobiDB-lite"/>
    </source>
</evidence>
<accession>A0AAD5WQU1</accession>
<dbReference type="EMBL" id="JAKWBI020000273">
    <property type="protein sequence ID" value="KAJ2897487.1"/>
    <property type="molecule type" value="Genomic_DNA"/>
</dbReference>
<keyword evidence="3" id="KW-0732">Signal</keyword>
<evidence type="ECO:0000313" key="4">
    <source>
        <dbReference type="EMBL" id="KAJ2897487.1"/>
    </source>
</evidence>
<dbReference type="AlphaFoldDB" id="A0AAD5WQU1"/>
<comment type="caution">
    <text evidence="4">The sequence shown here is derived from an EMBL/GenBank/DDBJ whole genome shotgun (WGS) entry which is preliminary data.</text>
</comment>
<feature type="compositionally biased region" description="Basic and acidic residues" evidence="1">
    <location>
        <begin position="445"/>
        <end position="458"/>
    </location>
</feature>
<feature type="compositionally biased region" description="Low complexity" evidence="1">
    <location>
        <begin position="189"/>
        <end position="204"/>
    </location>
</feature>
<feature type="signal peptide" evidence="3">
    <location>
        <begin position="1"/>
        <end position="22"/>
    </location>
</feature>
<gene>
    <name evidence="4" type="ORF">MKZ38_004654</name>
</gene>
<feature type="region of interest" description="Disordered" evidence="1">
    <location>
        <begin position="189"/>
        <end position="243"/>
    </location>
</feature>
<dbReference type="Proteomes" id="UP001201980">
    <property type="component" value="Unassembled WGS sequence"/>
</dbReference>
<keyword evidence="5" id="KW-1185">Reference proteome</keyword>
<feature type="region of interest" description="Disordered" evidence="1">
    <location>
        <begin position="327"/>
        <end position="458"/>
    </location>
</feature>
<keyword evidence="2" id="KW-1133">Transmembrane helix</keyword>
<organism evidence="4 5">
    <name type="scientific">Zalerion maritima</name>
    <dbReference type="NCBI Taxonomy" id="339359"/>
    <lineage>
        <taxon>Eukaryota</taxon>
        <taxon>Fungi</taxon>
        <taxon>Dikarya</taxon>
        <taxon>Ascomycota</taxon>
        <taxon>Pezizomycotina</taxon>
        <taxon>Sordariomycetes</taxon>
        <taxon>Lulworthiomycetidae</taxon>
        <taxon>Lulworthiales</taxon>
        <taxon>Lulworthiaceae</taxon>
        <taxon>Zalerion</taxon>
    </lineage>
</organism>
<protein>
    <submittedName>
        <fullName evidence="4">Uncharacterized protein</fullName>
    </submittedName>
</protein>
<feature type="compositionally biased region" description="Polar residues" evidence="1">
    <location>
        <begin position="404"/>
        <end position="413"/>
    </location>
</feature>
<feature type="chain" id="PRO_5042062756" evidence="3">
    <location>
        <begin position="23"/>
        <end position="458"/>
    </location>
</feature>
<sequence>MTPTTHLSAIAAALLAAASAEARNGRWNQVRDAPAEATMVQAEMDMMAQGWSPKPTPAPKPRRELFGLEDRAITENAPDTCGYVEGVETMSLYCDPASVCVADGLNSQVGCCPSSNTLCDIWTTCLNSDEGDQYTTDNGLTMWCGFEDYPNCVTHVYQDDVFTGYTLFGCGRIEGSDDVWYLPTAAADVSSADSDSSGTYTSGSLFPTETDSDVDSESDSTDDEDIGSDDGSSGGSNKKKSSTGGIVGGVVGGVAAAALAGFAVFWFIKKRKAKKDAENAGATGAGAFVAGGGEKPGDNHTPPPMAAHNVAPQGAYPQPAMQGQPGMMTNNGGGAVPMGYPPSAPGSPPPQGAHYPSMYSNPSDYPQQHAGMGYPSGVPGQYGQAPVSPQPSGGYPTPAPAYNQPIQQQNAGTYNRGEWGQPPAGTPPPVGQQPPPQQGFVAELPTEKSHGEVRELAG</sequence>
<evidence type="ECO:0000256" key="2">
    <source>
        <dbReference type="SAM" id="Phobius"/>
    </source>
</evidence>
<proteinExistence type="predicted"/>
<evidence type="ECO:0000256" key="3">
    <source>
        <dbReference type="SAM" id="SignalP"/>
    </source>
</evidence>
<feature type="compositionally biased region" description="Acidic residues" evidence="1">
    <location>
        <begin position="210"/>
        <end position="228"/>
    </location>
</feature>
<feature type="compositionally biased region" description="Pro residues" evidence="1">
    <location>
        <begin position="424"/>
        <end position="437"/>
    </location>
</feature>
<keyword evidence="2" id="KW-0472">Membrane</keyword>